<dbReference type="InterPro" id="IPR003599">
    <property type="entry name" value="Ig_sub"/>
</dbReference>
<dbReference type="Gene3D" id="2.60.40.10">
    <property type="entry name" value="Immunoglobulins"/>
    <property type="match status" value="2"/>
</dbReference>
<name>A0ABN8QKG7_9CNID</name>
<dbReference type="PROSITE" id="PS51886">
    <property type="entry name" value="TLDC"/>
    <property type="match status" value="1"/>
</dbReference>
<dbReference type="InterPro" id="IPR036179">
    <property type="entry name" value="Ig-like_dom_sf"/>
</dbReference>
<evidence type="ECO:0000256" key="1">
    <source>
        <dbReference type="ARBA" id="ARBA00022729"/>
    </source>
</evidence>
<gene>
    <name evidence="8" type="ORF">PLOB_00007586</name>
</gene>
<evidence type="ECO:0000256" key="2">
    <source>
        <dbReference type="ARBA" id="ARBA00022737"/>
    </source>
</evidence>
<keyword evidence="2" id="KW-0677">Repeat</keyword>
<dbReference type="SMART" id="SM00409">
    <property type="entry name" value="IG"/>
    <property type="match status" value="2"/>
</dbReference>
<evidence type="ECO:0000256" key="3">
    <source>
        <dbReference type="ARBA" id="ARBA00023157"/>
    </source>
</evidence>
<evidence type="ECO:0000259" key="6">
    <source>
        <dbReference type="PROSITE" id="PS50835"/>
    </source>
</evidence>
<dbReference type="Pfam" id="PF07534">
    <property type="entry name" value="TLD"/>
    <property type="match status" value="1"/>
</dbReference>
<dbReference type="SMART" id="SM00408">
    <property type="entry name" value="IGc2"/>
    <property type="match status" value="1"/>
</dbReference>
<dbReference type="EMBL" id="CALNXK010000136">
    <property type="protein sequence ID" value="CAH3166284.1"/>
    <property type="molecule type" value="Genomic_DNA"/>
</dbReference>
<dbReference type="InterPro" id="IPR008160">
    <property type="entry name" value="Collagen"/>
</dbReference>
<dbReference type="PROSITE" id="PS50835">
    <property type="entry name" value="IG_LIKE"/>
    <property type="match status" value="1"/>
</dbReference>
<feature type="domain" description="Ig-like" evidence="6">
    <location>
        <begin position="191"/>
        <end position="275"/>
    </location>
</feature>
<feature type="non-terminal residue" evidence="8">
    <location>
        <position position="1"/>
    </location>
</feature>
<dbReference type="InterPro" id="IPR006571">
    <property type="entry name" value="TLDc_dom"/>
</dbReference>
<sequence length="471" mass="50730">FFLTAASPLPKKASATIRLRRRRRLLNDSSTSVTINDVRKEISKQFEQLMPTKYCKSSEKVCPAGPPGYPGPTGARGSRGRRGPKGKKGPQGPIGPPGKSGKTGMMGFAGPKGEKGDKGESGPKGMPGPPGSPGKSISAPQLLSGAKYLIKEGELIVRNLNYSDAGPYTCAARNILGSSEATGNLTVRGLPVFTKVPPSLATPVQGTAFQVTCQADGYPLPAVTWTRAAMPLAAGKTSINQGTLTINNLSPADNGFYDCVATNVMGTKKKRINLAVQVRSGFESSVIAGNNRNHLSLLKNWLAPVAKSVNSFWKRCWRASVDGWDASTFHSRCDSKGPTVTIIRVGRYIFGGYTSISWASGSGRFQYDSKAFLFSLVNKPGWVPVKLSQSGQYSYYKYSIYFRSSYGPTFGGGHDINIKNYASTYGNSYSNLGYTYSPPSGYSYTSTFARTFLAGTYEFTPDEVETFYETT</sequence>
<evidence type="ECO:0000313" key="8">
    <source>
        <dbReference type="EMBL" id="CAH3166284.1"/>
    </source>
</evidence>
<evidence type="ECO:0000313" key="9">
    <source>
        <dbReference type="Proteomes" id="UP001159405"/>
    </source>
</evidence>
<accession>A0ABN8QKG7</accession>
<protein>
    <recommendedName>
        <fullName evidence="10">Basement membrane-specific heparan sulfate proteoglycan core protein</fullName>
    </recommendedName>
</protein>
<keyword evidence="9" id="KW-1185">Reference proteome</keyword>
<keyword evidence="3" id="KW-1015">Disulfide bond</keyword>
<reference evidence="8 9" key="1">
    <citation type="submission" date="2022-05" db="EMBL/GenBank/DDBJ databases">
        <authorList>
            <consortium name="Genoscope - CEA"/>
            <person name="William W."/>
        </authorList>
    </citation>
    <scope>NUCLEOTIDE SEQUENCE [LARGE SCALE GENOMIC DNA]</scope>
</reference>
<feature type="region of interest" description="Disordered" evidence="5">
    <location>
        <begin position="57"/>
        <end position="139"/>
    </location>
</feature>
<dbReference type="Pfam" id="PF13927">
    <property type="entry name" value="Ig_3"/>
    <property type="match status" value="1"/>
</dbReference>
<evidence type="ECO:0000256" key="4">
    <source>
        <dbReference type="ARBA" id="ARBA00023319"/>
    </source>
</evidence>
<dbReference type="Pfam" id="PF01391">
    <property type="entry name" value="Collagen"/>
    <property type="match status" value="1"/>
</dbReference>
<dbReference type="InterPro" id="IPR007110">
    <property type="entry name" value="Ig-like_dom"/>
</dbReference>
<dbReference type="InterPro" id="IPR051170">
    <property type="entry name" value="Neural/epithelial_adhesion"/>
</dbReference>
<proteinExistence type="predicted"/>
<evidence type="ECO:0008006" key="10">
    <source>
        <dbReference type="Google" id="ProtNLM"/>
    </source>
</evidence>
<dbReference type="PANTHER" id="PTHR12231:SF253">
    <property type="entry name" value="DPR-INTERACTING PROTEIN ETA, ISOFORM B-RELATED"/>
    <property type="match status" value="1"/>
</dbReference>
<feature type="compositionally biased region" description="Basic residues" evidence="5">
    <location>
        <begin position="78"/>
        <end position="88"/>
    </location>
</feature>
<keyword evidence="4" id="KW-0393">Immunoglobulin domain</keyword>
<comment type="caution">
    <text evidence="8">The sequence shown here is derived from an EMBL/GenBank/DDBJ whole genome shotgun (WGS) entry which is preliminary data.</text>
</comment>
<dbReference type="Proteomes" id="UP001159405">
    <property type="component" value="Unassembled WGS sequence"/>
</dbReference>
<dbReference type="InterPro" id="IPR003598">
    <property type="entry name" value="Ig_sub2"/>
</dbReference>
<keyword evidence="1" id="KW-0732">Signal</keyword>
<evidence type="ECO:0000256" key="5">
    <source>
        <dbReference type="SAM" id="MobiDB-lite"/>
    </source>
</evidence>
<dbReference type="SUPFAM" id="SSF48726">
    <property type="entry name" value="Immunoglobulin"/>
    <property type="match status" value="2"/>
</dbReference>
<feature type="domain" description="TLDc" evidence="7">
    <location>
        <begin position="285"/>
        <end position="471"/>
    </location>
</feature>
<dbReference type="InterPro" id="IPR013783">
    <property type="entry name" value="Ig-like_fold"/>
</dbReference>
<dbReference type="SMART" id="SM00584">
    <property type="entry name" value="TLDc"/>
    <property type="match status" value="1"/>
</dbReference>
<feature type="compositionally biased region" description="Basic and acidic residues" evidence="5">
    <location>
        <begin position="112"/>
        <end position="121"/>
    </location>
</feature>
<evidence type="ECO:0000259" key="7">
    <source>
        <dbReference type="PROSITE" id="PS51886"/>
    </source>
</evidence>
<organism evidence="8 9">
    <name type="scientific">Porites lobata</name>
    <dbReference type="NCBI Taxonomy" id="104759"/>
    <lineage>
        <taxon>Eukaryota</taxon>
        <taxon>Metazoa</taxon>
        <taxon>Cnidaria</taxon>
        <taxon>Anthozoa</taxon>
        <taxon>Hexacorallia</taxon>
        <taxon>Scleractinia</taxon>
        <taxon>Fungiina</taxon>
        <taxon>Poritidae</taxon>
        <taxon>Porites</taxon>
    </lineage>
</organism>
<dbReference type="PANTHER" id="PTHR12231">
    <property type="entry name" value="CTX-RELATED TYPE I TRANSMEMBRANE PROTEIN"/>
    <property type="match status" value="1"/>
</dbReference>